<dbReference type="EMBL" id="DRPZ01000237">
    <property type="protein sequence ID" value="HGY10234.1"/>
    <property type="molecule type" value="Genomic_DNA"/>
</dbReference>
<feature type="signal peptide" evidence="1">
    <location>
        <begin position="1"/>
        <end position="22"/>
    </location>
</feature>
<organism evidence="2">
    <name type="scientific">Oceanithermus profundus</name>
    <dbReference type="NCBI Taxonomy" id="187137"/>
    <lineage>
        <taxon>Bacteria</taxon>
        <taxon>Thermotogati</taxon>
        <taxon>Deinococcota</taxon>
        <taxon>Deinococci</taxon>
        <taxon>Thermales</taxon>
        <taxon>Thermaceae</taxon>
        <taxon>Oceanithermus</taxon>
    </lineage>
</organism>
<gene>
    <name evidence="2" type="ORF">ENK37_09350</name>
</gene>
<keyword evidence="1" id="KW-0732">Signal</keyword>
<evidence type="ECO:0000256" key="1">
    <source>
        <dbReference type="SAM" id="SignalP"/>
    </source>
</evidence>
<dbReference type="AlphaFoldDB" id="A0A7C4Z650"/>
<dbReference type="Proteomes" id="UP000885759">
    <property type="component" value="Unassembled WGS sequence"/>
</dbReference>
<name>A0A7C4Z650_9DEIN</name>
<feature type="chain" id="PRO_5028293993" description="PKD domain-containing protein" evidence="1">
    <location>
        <begin position="23"/>
        <end position="260"/>
    </location>
</feature>
<protein>
    <recommendedName>
        <fullName evidence="3">PKD domain-containing protein</fullName>
    </recommendedName>
</protein>
<dbReference type="PROSITE" id="PS51257">
    <property type="entry name" value="PROKAR_LIPOPROTEIN"/>
    <property type="match status" value="1"/>
</dbReference>
<comment type="caution">
    <text evidence="2">The sequence shown here is derived from an EMBL/GenBank/DDBJ whole genome shotgun (WGS) entry which is preliminary data.</text>
</comment>
<evidence type="ECO:0000313" key="2">
    <source>
        <dbReference type="EMBL" id="HGY10234.1"/>
    </source>
</evidence>
<evidence type="ECO:0008006" key="3">
    <source>
        <dbReference type="Google" id="ProtNLM"/>
    </source>
</evidence>
<proteinExistence type="predicted"/>
<accession>A0A7C4Z650</accession>
<reference evidence="2" key="1">
    <citation type="journal article" date="2020" name="mSystems">
        <title>Genome- and Community-Level Interaction Insights into Carbon Utilization and Element Cycling Functions of Hydrothermarchaeota in Hydrothermal Sediment.</title>
        <authorList>
            <person name="Zhou Z."/>
            <person name="Liu Y."/>
            <person name="Xu W."/>
            <person name="Pan J."/>
            <person name="Luo Z.H."/>
            <person name="Li M."/>
        </authorList>
    </citation>
    <scope>NUCLEOTIDE SEQUENCE [LARGE SCALE GENOMIC DNA]</scope>
    <source>
        <strain evidence="2">HyVt-570</strain>
    </source>
</reference>
<sequence>MEKMIKKAMFFSLGLGIATFLAACGSPTGAPGGGSGGGANDSIDSFIATPSLHKLGEPVSFAWSVSNPGSHSCSLDVDGDGVAEDYHALCPNTGSFDYTYEAAGTHMAKFYLGPISNPVSTDTTNLTTSKRYVIASYHLLNVIKDCDAAAAGAGEFGWDLYINGTLLSSVDQNNAVAISDGQYVNLSSVLSSLEISMLSDTVSFSGYIYEYDNGSLISQPFAMIFDKDQNWGIQDIDKIWVKSFDISSSCSFEISASVHE</sequence>